<dbReference type="KEGG" id="lcre:Pla8534_26700"/>
<keyword evidence="3" id="KW-1185">Reference proteome</keyword>
<accession>A0A518DSP5</accession>
<dbReference type="EMBL" id="CP036433">
    <property type="protein sequence ID" value="QDU94862.1"/>
    <property type="molecule type" value="Genomic_DNA"/>
</dbReference>
<gene>
    <name evidence="2" type="ORF">Pla8534_26700</name>
</gene>
<dbReference type="SUPFAM" id="SSF56300">
    <property type="entry name" value="Metallo-dependent phosphatases"/>
    <property type="match status" value="1"/>
</dbReference>
<feature type="compositionally biased region" description="Pro residues" evidence="1">
    <location>
        <begin position="477"/>
        <end position="486"/>
    </location>
</feature>
<reference evidence="2 3" key="1">
    <citation type="submission" date="2019-02" db="EMBL/GenBank/DDBJ databases">
        <title>Deep-cultivation of Planctomycetes and their phenomic and genomic characterization uncovers novel biology.</title>
        <authorList>
            <person name="Wiegand S."/>
            <person name="Jogler M."/>
            <person name="Boedeker C."/>
            <person name="Pinto D."/>
            <person name="Vollmers J."/>
            <person name="Rivas-Marin E."/>
            <person name="Kohn T."/>
            <person name="Peeters S.H."/>
            <person name="Heuer A."/>
            <person name="Rast P."/>
            <person name="Oberbeckmann S."/>
            <person name="Bunk B."/>
            <person name="Jeske O."/>
            <person name="Meyerdierks A."/>
            <person name="Storesund J.E."/>
            <person name="Kallscheuer N."/>
            <person name="Luecker S."/>
            <person name="Lage O.M."/>
            <person name="Pohl T."/>
            <person name="Merkel B.J."/>
            <person name="Hornburger P."/>
            <person name="Mueller R.-W."/>
            <person name="Bruemmer F."/>
            <person name="Labrenz M."/>
            <person name="Spormann A.M."/>
            <person name="Op den Camp H."/>
            <person name="Overmann J."/>
            <person name="Amann R."/>
            <person name="Jetten M.S.M."/>
            <person name="Mascher T."/>
            <person name="Medema M.H."/>
            <person name="Devos D.P."/>
            <person name="Kaster A.-K."/>
            <person name="Ovreas L."/>
            <person name="Rohde M."/>
            <person name="Galperin M.Y."/>
            <person name="Jogler C."/>
        </authorList>
    </citation>
    <scope>NUCLEOTIDE SEQUENCE [LARGE SCALE GENOMIC DNA]</scope>
    <source>
        <strain evidence="2 3">Pla85_3_4</strain>
    </source>
</reference>
<dbReference type="AlphaFoldDB" id="A0A518DSP5"/>
<proteinExistence type="predicted"/>
<evidence type="ECO:0000313" key="2">
    <source>
        <dbReference type="EMBL" id="QDU94862.1"/>
    </source>
</evidence>
<evidence type="ECO:0000256" key="1">
    <source>
        <dbReference type="SAM" id="MobiDB-lite"/>
    </source>
</evidence>
<feature type="region of interest" description="Disordered" evidence="1">
    <location>
        <begin position="458"/>
        <end position="504"/>
    </location>
</feature>
<protein>
    <submittedName>
        <fullName evidence="2">Uncharacterized protein</fullName>
    </submittedName>
</protein>
<feature type="compositionally biased region" description="Polar residues" evidence="1">
    <location>
        <begin position="493"/>
        <end position="504"/>
    </location>
</feature>
<dbReference type="InterPro" id="IPR029052">
    <property type="entry name" value="Metallo-depent_PP-like"/>
</dbReference>
<organism evidence="2 3">
    <name type="scientific">Lignipirellula cremea</name>
    <dbReference type="NCBI Taxonomy" id="2528010"/>
    <lineage>
        <taxon>Bacteria</taxon>
        <taxon>Pseudomonadati</taxon>
        <taxon>Planctomycetota</taxon>
        <taxon>Planctomycetia</taxon>
        <taxon>Pirellulales</taxon>
        <taxon>Pirellulaceae</taxon>
        <taxon>Lignipirellula</taxon>
    </lineage>
</organism>
<dbReference type="Proteomes" id="UP000317648">
    <property type="component" value="Chromosome"/>
</dbReference>
<dbReference type="OrthoDB" id="5482554at2"/>
<evidence type="ECO:0000313" key="3">
    <source>
        <dbReference type="Proteomes" id="UP000317648"/>
    </source>
</evidence>
<name>A0A518DSP5_9BACT</name>
<sequence>MLVIISDLHLTDGTSGATLHPGAFHIFAERLHDMAQRASWRSDGRYRPVERIDLVLLGDVLDITRSNHWLTRNTRPWQDAQSKAVVDTVATITDDILWQNSDGLKVLRSLAAEGAVSVAPTTQNGEPAYNAQPQPVPIRTHYMVGNHDWQLHLRGENYDMLRQKVAHHLGLANRHNAPFPHDPFESEELLEALRRHRVFARHGDIFDPINFTEDRDASSLGDGIVIELVNRFVLEVEQTMGEDLPDSLVAGLQEIDSVRPLLLIPVWLEGMLSRSCPMPGVRKHVKKIWDRLVDEFLELEMVRDRDTWSPFDVVDGLQLALKFSKRLSIGWAGKTTAWMHSLRGAKSESYYEHALSEQDFRNRRARHIVYGHTHNPETIALDASYADGYVLNQSYFNSGTWRRIHRPAAFAPGDHEFVPSDAMTYIAFFQGDERGGRPYETWSGALGVSTVMPQRPMAARQGVSVPQSAVAHASTQPLPPSGPPLQRPHFSTAPGSYQRNPARG</sequence>
<dbReference type="RefSeq" id="WP_145053628.1">
    <property type="nucleotide sequence ID" value="NZ_CP036433.1"/>
</dbReference>